<reference evidence="2" key="1">
    <citation type="submission" date="2021-05" db="EMBL/GenBank/DDBJ databases">
        <authorList>
            <person name="Alioto T."/>
            <person name="Alioto T."/>
            <person name="Gomez Garrido J."/>
        </authorList>
    </citation>
    <scope>NUCLEOTIDE SEQUENCE</scope>
</reference>
<dbReference type="EMBL" id="HBUE01127597">
    <property type="protein sequence ID" value="CAG6495117.1"/>
    <property type="molecule type" value="Transcribed_RNA"/>
</dbReference>
<name>A0A8D8G3J4_CULPI</name>
<evidence type="ECO:0000256" key="1">
    <source>
        <dbReference type="SAM" id="MobiDB-lite"/>
    </source>
</evidence>
<protein>
    <submittedName>
        <fullName evidence="2">(northern house mosquito) hypothetical protein</fullName>
    </submittedName>
</protein>
<accession>A0A8D8G3J4</accession>
<proteinExistence type="predicted"/>
<feature type="region of interest" description="Disordered" evidence="1">
    <location>
        <begin position="64"/>
        <end position="128"/>
    </location>
</feature>
<dbReference type="EMBL" id="HBUE01127598">
    <property type="protein sequence ID" value="CAG6495119.1"/>
    <property type="molecule type" value="Transcribed_RNA"/>
</dbReference>
<evidence type="ECO:0000313" key="2">
    <source>
        <dbReference type="EMBL" id="CAG6495117.1"/>
    </source>
</evidence>
<sequence>MVRRCSITGNLIIITTISITVTCRRPVWTRRPRTARTTSWGTMRTQPTVIRSVGTTAIRKIMMGLRTSTPPARPSTGGPSVPPSRPNSGRPRTCASVAACRASTKPSRASGPTSRRCRTRSASARWTP</sequence>
<dbReference type="AlphaFoldDB" id="A0A8D8G3J4"/>
<organism evidence="2">
    <name type="scientific">Culex pipiens</name>
    <name type="common">House mosquito</name>
    <dbReference type="NCBI Taxonomy" id="7175"/>
    <lineage>
        <taxon>Eukaryota</taxon>
        <taxon>Metazoa</taxon>
        <taxon>Ecdysozoa</taxon>
        <taxon>Arthropoda</taxon>
        <taxon>Hexapoda</taxon>
        <taxon>Insecta</taxon>
        <taxon>Pterygota</taxon>
        <taxon>Neoptera</taxon>
        <taxon>Endopterygota</taxon>
        <taxon>Diptera</taxon>
        <taxon>Nematocera</taxon>
        <taxon>Culicoidea</taxon>
        <taxon>Culicidae</taxon>
        <taxon>Culicinae</taxon>
        <taxon>Culicini</taxon>
        <taxon>Culex</taxon>
        <taxon>Culex</taxon>
    </lineage>
</organism>